<keyword evidence="3" id="KW-0067">ATP-binding</keyword>
<gene>
    <name evidence="5" type="ORF">OBO34_11995</name>
</gene>
<dbReference type="PANTHER" id="PTHR23132">
    <property type="entry name" value="D-ALANINE--D-ALANINE LIGASE"/>
    <property type="match status" value="1"/>
</dbReference>
<evidence type="ECO:0000256" key="1">
    <source>
        <dbReference type="ARBA" id="ARBA00010871"/>
    </source>
</evidence>
<sequence length="327" mass="36959">MNINDINHGTVLIINRIHCRDNMNLFQRNLEFSSDTMYNALYMAMKTVSKKVTCYTSLQEFINNIQHHKDDIILSTVWSGTDSRNRKIFLPSLCEAYGLSYVGADAYVQALAADKILSKTYCAQYAIPSAKSITLTKKKEYGLLHTLSYPLVIKPNFEGGSIGISDKNIVDSPADAQGLADTLLQEYTMLIAEEYLEGEEVSACIVGTPKNIKLFEVVKISLDGESYFKHRILGYESKKGKQAYQEREVITDQITLDTRKKLENAFIGLGKVDFMRIDGRLKKGVFYLLELTPDCSLHPECFMFKAFSHNGYTYENMIAALLNQAIK</sequence>
<protein>
    <recommendedName>
        <fullName evidence="4">ATP-grasp domain-containing protein</fullName>
    </recommendedName>
</protein>
<dbReference type="InterPro" id="IPR013815">
    <property type="entry name" value="ATP_grasp_subdomain_1"/>
</dbReference>
<dbReference type="Proteomes" id="UP001065549">
    <property type="component" value="Unassembled WGS sequence"/>
</dbReference>
<dbReference type="InterPro" id="IPR011761">
    <property type="entry name" value="ATP-grasp"/>
</dbReference>
<dbReference type="Gene3D" id="3.30.1490.20">
    <property type="entry name" value="ATP-grasp fold, A domain"/>
    <property type="match status" value="1"/>
</dbReference>
<comment type="caution">
    <text evidence="5">The sequence shown here is derived from an EMBL/GenBank/DDBJ whole genome shotgun (WGS) entry which is preliminary data.</text>
</comment>
<dbReference type="InterPro" id="IPR011095">
    <property type="entry name" value="Dala_Dala_lig_C"/>
</dbReference>
<comment type="similarity">
    <text evidence="1">Belongs to the D-alanine--D-alanine ligase family.</text>
</comment>
<dbReference type="AlphaFoldDB" id="A0A9J6QSR1"/>
<proteinExistence type="inferred from homology"/>
<evidence type="ECO:0000313" key="5">
    <source>
        <dbReference type="EMBL" id="MCU7379069.1"/>
    </source>
</evidence>
<evidence type="ECO:0000256" key="3">
    <source>
        <dbReference type="PROSITE-ProRule" id="PRU00409"/>
    </source>
</evidence>
<keyword evidence="2" id="KW-0436">Ligase</keyword>
<keyword evidence="6" id="KW-1185">Reference proteome</keyword>
<accession>A0A9J6QSR1</accession>
<dbReference type="Pfam" id="PF07478">
    <property type="entry name" value="Dala_Dala_lig_C"/>
    <property type="match status" value="1"/>
</dbReference>
<evidence type="ECO:0000256" key="2">
    <source>
        <dbReference type="ARBA" id="ARBA00022598"/>
    </source>
</evidence>
<dbReference type="Gene3D" id="3.30.470.20">
    <property type="entry name" value="ATP-grasp fold, B domain"/>
    <property type="match status" value="1"/>
</dbReference>
<evidence type="ECO:0000313" key="6">
    <source>
        <dbReference type="Proteomes" id="UP001065549"/>
    </source>
</evidence>
<reference evidence="5" key="1">
    <citation type="submission" date="2022-09" db="EMBL/GenBank/DDBJ databases">
        <title>Culturomic study of gut microbiota in children with autism spectrum disorder.</title>
        <authorList>
            <person name="Efimov B.A."/>
            <person name="Chaplin A.V."/>
            <person name="Sokolova S.R."/>
            <person name="Pikina A.P."/>
            <person name="Korzhanova M."/>
            <person name="Belova V."/>
            <person name="Korostin D."/>
        </authorList>
    </citation>
    <scope>NUCLEOTIDE SEQUENCE</scope>
    <source>
        <strain evidence="5">ASD5510</strain>
    </source>
</reference>
<keyword evidence="3" id="KW-0547">Nucleotide-binding</keyword>
<dbReference type="GO" id="GO:0046872">
    <property type="term" value="F:metal ion binding"/>
    <property type="evidence" value="ECO:0007669"/>
    <property type="project" value="InterPro"/>
</dbReference>
<organism evidence="5 6">
    <name type="scientific">Hominibacterium faecale</name>
    <dbReference type="NCBI Taxonomy" id="2839743"/>
    <lineage>
        <taxon>Bacteria</taxon>
        <taxon>Bacillati</taxon>
        <taxon>Bacillota</taxon>
        <taxon>Clostridia</taxon>
        <taxon>Peptostreptococcales</taxon>
        <taxon>Anaerovoracaceae</taxon>
        <taxon>Hominibacterium</taxon>
    </lineage>
</organism>
<dbReference type="SUPFAM" id="SSF56059">
    <property type="entry name" value="Glutathione synthetase ATP-binding domain-like"/>
    <property type="match status" value="1"/>
</dbReference>
<evidence type="ECO:0000259" key="4">
    <source>
        <dbReference type="PROSITE" id="PS50975"/>
    </source>
</evidence>
<dbReference type="PANTHER" id="PTHR23132:SF23">
    <property type="entry name" value="D-ALANINE--D-ALANINE LIGASE B"/>
    <property type="match status" value="1"/>
</dbReference>
<dbReference type="EMBL" id="JAOSHN010000004">
    <property type="protein sequence ID" value="MCU7379069.1"/>
    <property type="molecule type" value="Genomic_DNA"/>
</dbReference>
<dbReference type="GO" id="GO:0008716">
    <property type="term" value="F:D-alanine-D-alanine ligase activity"/>
    <property type="evidence" value="ECO:0007669"/>
    <property type="project" value="InterPro"/>
</dbReference>
<dbReference type="GO" id="GO:0005524">
    <property type="term" value="F:ATP binding"/>
    <property type="evidence" value="ECO:0007669"/>
    <property type="project" value="UniProtKB-UniRule"/>
</dbReference>
<feature type="domain" description="ATP-grasp" evidence="4">
    <location>
        <begin position="119"/>
        <end position="323"/>
    </location>
</feature>
<dbReference type="PROSITE" id="PS50975">
    <property type="entry name" value="ATP_GRASP"/>
    <property type="match status" value="1"/>
</dbReference>
<name>A0A9J6QSR1_9FIRM</name>
<dbReference type="RefSeq" id="WP_253021233.1">
    <property type="nucleotide sequence ID" value="NZ_JAOSHN010000004.1"/>
</dbReference>